<evidence type="ECO:0000313" key="2">
    <source>
        <dbReference type="EMBL" id="KKY24824.1"/>
    </source>
</evidence>
<feature type="compositionally biased region" description="Pro residues" evidence="1">
    <location>
        <begin position="391"/>
        <end position="400"/>
    </location>
</feature>
<feature type="compositionally biased region" description="Polar residues" evidence="1">
    <location>
        <begin position="377"/>
        <end position="387"/>
    </location>
</feature>
<accession>A0A0G2ERE7</accession>
<keyword evidence="2" id="KW-0489">Methyltransferase</keyword>
<dbReference type="Proteomes" id="UP000053317">
    <property type="component" value="Unassembled WGS sequence"/>
</dbReference>
<keyword evidence="3" id="KW-1185">Reference proteome</keyword>
<dbReference type="Gene3D" id="3.90.1410.10">
    <property type="entry name" value="set domain protein methyltransferase, domain 1"/>
    <property type="match status" value="1"/>
</dbReference>
<sequence length="488" mass="54801">MKLVMKQRRKIEKDWKDVVESGIVREWEEELALYQQQQQHERSQATTTAASTIDSPELAPSITSLIPLEPKARFTYCWVIVNTRCFYYTPPLPPPFTSKTSPSDSSPNATLSSPFPGPDDNLALLPYLDLFNHTSTPLATSSSSIASRPCPSTFTPSSYILSSPSTGLLSSREIYTSYGPHPQDFLFAEYGFILPFQTNTAEYLELDEVIIRDVESLGETEEIKELIQELKDRGFWGEWCYWPPDDEDLQQERGHGNVCFRTQVLALLVAGRKLASRTTNGFQKTAGQDSTTIVLSSSQQSTDIDPKQAWLSYLNGELDLDFEPDDPEANTDTNSNPELDVDNDSNINSYSAMDIDIDIIPPNDNTDNTNEEDKDSSSQTQDPHTSNTLSSPPPLPPPLPTKAKPQTPTQTPCVLQSLKHTANLQITHWIQTLYHSRSHHILDILNSEIEIEIESHIPNISILRTRLARPSTRPMDTIQQHSKKNPKS</sequence>
<dbReference type="AlphaFoldDB" id="A0A0G2ERE7"/>
<proteinExistence type="predicted"/>
<name>A0A0G2ERE7_PHACM</name>
<feature type="region of interest" description="Disordered" evidence="1">
    <location>
        <begin position="279"/>
        <end position="301"/>
    </location>
</feature>
<dbReference type="OrthoDB" id="341421at2759"/>
<dbReference type="PANTHER" id="PTHR13271">
    <property type="entry name" value="UNCHARACTERIZED PUTATIVE METHYLTRANSFERASE"/>
    <property type="match status" value="1"/>
</dbReference>
<dbReference type="GO" id="GO:0016279">
    <property type="term" value="F:protein-lysine N-methyltransferase activity"/>
    <property type="evidence" value="ECO:0007669"/>
    <property type="project" value="TreeGrafter"/>
</dbReference>
<reference evidence="2 3" key="2">
    <citation type="submission" date="2015-05" db="EMBL/GenBank/DDBJ databases">
        <authorList>
            <person name="Morales-Cruz A."/>
            <person name="Amrine K.C."/>
            <person name="Cantu D."/>
        </authorList>
    </citation>
    <scope>NUCLEOTIDE SEQUENCE [LARGE SCALE GENOMIC DNA]</scope>
    <source>
        <strain evidence="2">UCRPC4</strain>
    </source>
</reference>
<feature type="compositionally biased region" description="Low complexity" evidence="1">
    <location>
        <begin position="358"/>
        <end position="368"/>
    </location>
</feature>
<feature type="compositionally biased region" description="Low complexity" evidence="1">
    <location>
        <begin position="401"/>
        <end position="411"/>
    </location>
</feature>
<dbReference type="GO" id="GO:0032259">
    <property type="term" value="P:methylation"/>
    <property type="evidence" value="ECO:0007669"/>
    <property type="project" value="UniProtKB-KW"/>
</dbReference>
<dbReference type="EMBL" id="LCWF01000056">
    <property type="protein sequence ID" value="KKY24824.1"/>
    <property type="molecule type" value="Genomic_DNA"/>
</dbReference>
<dbReference type="InterPro" id="IPR050600">
    <property type="entry name" value="SETD3_SETD6_MTase"/>
</dbReference>
<gene>
    <name evidence="2" type="ORF">UCRPC4_g02354</name>
</gene>
<comment type="caution">
    <text evidence="2">The sequence shown here is derived from an EMBL/GenBank/DDBJ whole genome shotgun (WGS) entry which is preliminary data.</text>
</comment>
<reference evidence="2 3" key="1">
    <citation type="submission" date="2015-05" db="EMBL/GenBank/DDBJ databases">
        <title>Distinctive expansion of gene families associated with plant cell wall degradation and secondary metabolism in the genomes of grapevine trunk pathogens.</title>
        <authorList>
            <person name="Lawrence D.P."/>
            <person name="Travadon R."/>
            <person name="Rolshausen P.E."/>
            <person name="Baumgartner K."/>
        </authorList>
    </citation>
    <scope>NUCLEOTIDE SEQUENCE [LARGE SCALE GENOMIC DNA]</scope>
    <source>
        <strain evidence="2">UCRPC4</strain>
    </source>
</reference>
<feature type="compositionally biased region" description="Acidic residues" evidence="1">
    <location>
        <begin position="319"/>
        <end position="329"/>
    </location>
</feature>
<evidence type="ECO:0000256" key="1">
    <source>
        <dbReference type="SAM" id="MobiDB-lite"/>
    </source>
</evidence>
<dbReference type="PANTHER" id="PTHR13271:SF137">
    <property type="entry name" value="SET DOMAIN-CONTAINING PROTEIN"/>
    <property type="match status" value="1"/>
</dbReference>
<protein>
    <submittedName>
        <fullName evidence="2">Putative ribosomal n-lysine methyltransferase</fullName>
    </submittedName>
</protein>
<dbReference type="SUPFAM" id="SSF82199">
    <property type="entry name" value="SET domain"/>
    <property type="match status" value="1"/>
</dbReference>
<organism evidence="2 3">
    <name type="scientific">Phaeomoniella chlamydospora</name>
    <name type="common">Phaeoacremonium chlamydosporum</name>
    <dbReference type="NCBI Taxonomy" id="158046"/>
    <lineage>
        <taxon>Eukaryota</taxon>
        <taxon>Fungi</taxon>
        <taxon>Dikarya</taxon>
        <taxon>Ascomycota</taxon>
        <taxon>Pezizomycotina</taxon>
        <taxon>Eurotiomycetes</taxon>
        <taxon>Chaetothyriomycetidae</taxon>
        <taxon>Phaeomoniellales</taxon>
        <taxon>Phaeomoniellaceae</taxon>
        <taxon>Phaeomoniella</taxon>
    </lineage>
</organism>
<evidence type="ECO:0000313" key="3">
    <source>
        <dbReference type="Proteomes" id="UP000053317"/>
    </source>
</evidence>
<keyword evidence="2" id="KW-0808">Transferase</keyword>
<dbReference type="InterPro" id="IPR046341">
    <property type="entry name" value="SET_dom_sf"/>
</dbReference>
<feature type="region of interest" description="Disordered" evidence="1">
    <location>
        <begin position="319"/>
        <end position="411"/>
    </location>
</feature>